<evidence type="ECO:0000313" key="3">
    <source>
        <dbReference type="Proteomes" id="UP000478052"/>
    </source>
</evidence>
<name>A0A6G0Z6M1_APHCR</name>
<evidence type="ECO:0000256" key="1">
    <source>
        <dbReference type="SAM" id="SignalP"/>
    </source>
</evidence>
<evidence type="ECO:0000313" key="2">
    <source>
        <dbReference type="EMBL" id="KAF0766158.1"/>
    </source>
</evidence>
<dbReference type="EMBL" id="VUJU01001252">
    <property type="protein sequence ID" value="KAF0766158.1"/>
    <property type="molecule type" value="Genomic_DNA"/>
</dbReference>
<evidence type="ECO:0008006" key="4">
    <source>
        <dbReference type="Google" id="ProtNLM"/>
    </source>
</evidence>
<keyword evidence="1" id="KW-0732">Signal</keyword>
<comment type="caution">
    <text evidence="2">The sequence shown here is derived from an EMBL/GenBank/DDBJ whole genome shotgun (WGS) entry which is preliminary data.</text>
</comment>
<dbReference type="AlphaFoldDB" id="A0A6G0Z6M1"/>
<accession>A0A6G0Z6M1</accession>
<keyword evidence="3" id="KW-1185">Reference proteome</keyword>
<proteinExistence type="predicted"/>
<sequence>MTCLNQFYTKHMIIYFLVGCLFQVSSGRAAPDQQTISADVPDAEGILGSLTNRAKSMANRFVSAYTDSADMATESGKNVMNFFQKMNDSAIGYGTDAANRVGQMIKSGNRSWSGLLSSLFNSN</sequence>
<protein>
    <recommendedName>
        <fullName evidence="4">Secreted protein</fullName>
    </recommendedName>
</protein>
<feature type="chain" id="PRO_5026350735" description="Secreted protein" evidence="1">
    <location>
        <begin position="30"/>
        <end position="123"/>
    </location>
</feature>
<reference evidence="2 3" key="1">
    <citation type="submission" date="2019-08" db="EMBL/GenBank/DDBJ databases">
        <title>Whole genome of Aphis craccivora.</title>
        <authorList>
            <person name="Voronova N.V."/>
            <person name="Shulinski R.S."/>
            <person name="Bandarenka Y.V."/>
            <person name="Zhorov D.G."/>
            <person name="Warner D."/>
        </authorList>
    </citation>
    <scope>NUCLEOTIDE SEQUENCE [LARGE SCALE GENOMIC DNA]</scope>
    <source>
        <strain evidence="2">180601</strain>
        <tissue evidence="2">Whole Body</tissue>
    </source>
</reference>
<dbReference type="Proteomes" id="UP000478052">
    <property type="component" value="Unassembled WGS sequence"/>
</dbReference>
<dbReference type="OrthoDB" id="6599254at2759"/>
<organism evidence="2 3">
    <name type="scientific">Aphis craccivora</name>
    <name type="common">Cowpea aphid</name>
    <dbReference type="NCBI Taxonomy" id="307492"/>
    <lineage>
        <taxon>Eukaryota</taxon>
        <taxon>Metazoa</taxon>
        <taxon>Ecdysozoa</taxon>
        <taxon>Arthropoda</taxon>
        <taxon>Hexapoda</taxon>
        <taxon>Insecta</taxon>
        <taxon>Pterygota</taxon>
        <taxon>Neoptera</taxon>
        <taxon>Paraneoptera</taxon>
        <taxon>Hemiptera</taxon>
        <taxon>Sternorrhyncha</taxon>
        <taxon>Aphidomorpha</taxon>
        <taxon>Aphidoidea</taxon>
        <taxon>Aphididae</taxon>
        <taxon>Aphidini</taxon>
        <taxon>Aphis</taxon>
        <taxon>Aphis</taxon>
    </lineage>
</organism>
<feature type="signal peptide" evidence="1">
    <location>
        <begin position="1"/>
        <end position="29"/>
    </location>
</feature>
<gene>
    <name evidence="2" type="ORF">FWK35_00018507</name>
</gene>